<evidence type="ECO:0000313" key="2">
    <source>
        <dbReference type="EMBL" id="KAK2078633.1"/>
    </source>
</evidence>
<dbReference type="PANTHER" id="PTHR34548">
    <property type="entry name" value="PROTEIN TIC 21, CHLOROPLASTIC"/>
    <property type="match status" value="1"/>
</dbReference>
<comment type="caution">
    <text evidence="2">The sequence shown here is derived from an EMBL/GenBank/DDBJ whole genome shotgun (WGS) entry which is preliminary data.</text>
</comment>
<evidence type="ECO:0000313" key="3">
    <source>
        <dbReference type="Proteomes" id="UP001255856"/>
    </source>
</evidence>
<gene>
    <name evidence="2" type="ORF">QBZ16_003473</name>
</gene>
<keyword evidence="3" id="KW-1185">Reference proteome</keyword>
<keyword evidence="1" id="KW-0472">Membrane</keyword>
<dbReference type="Proteomes" id="UP001255856">
    <property type="component" value="Unassembled WGS sequence"/>
</dbReference>
<feature type="transmembrane region" description="Helical" evidence="1">
    <location>
        <begin position="16"/>
        <end position="39"/>
    </location>
</feature>
<feature type="transmembrane region" description="Helical" evidence="1">
    <location>
        <begin position="60"/>
        <end position="82"/>
    </location>
</feature>
<sequence length="142" mass="14639">MTSTGLLSQRATDLSFIDFCTLVGLASSAISSFLAWTYIKAGRKLGQLREVRLPGIISTALTNGVVNLVGMGAALVGLQAALGSLLGKTLTAAPGPWGVAYRPTGAPPVALDVFSVQASACAIMAHFCGIVLGNWLLRVAHK</sequence>
<dbReference type="Pfam" id="PF12263">
    <property type="entry name" value="DUF3611"/>
    <property type="match status" value="1"/>
</dbReference>
<protein>
    <submittedName>
        <fullName evidence="2">Uncharacterized protein</fullName>
    </submittedName>
</protein>
<dbReference type="InterPro" id="IPR022051">
    <property type="entry name" value="DUF3611"/>
</dbReference>
<feature type="transmembrane region" description="Helical" evidence="1">
    <location>
        <begin position="114"/>
        <end position="137"/>
    </location>
</feature>
<keyword evidence="1" id="KW-0812">Transmembrane</keyword>
<reference evidence="2" key="1">
    <citation type="submission" date="2021-01" db="EMBL/GenBank/DDBJ databases">
        <authorList>
            <person name="Eckstrom K.M.E."/>
        </authorList>
    </citation>
    <scope>NUCLEOTIDE SEQUENCE</scope>
    <source>
        <strain evidence="2">UVCC 0001</strain>
    </source>
</reference>
<dbReference type="PANTHER" id="PTHR34548:SF2">
    <property type="entry name" value="PROTEIN TIC 21, CHLOROPLASTIC"/>
    <property type="match status" value="1"/>
</dbReference>
<dbReference type="EMBL" id="JASFZW010000004">
    <property type="protein sequence ID" value="KAK2078633.1"/>
    <property type="molecule type" value="Genomic_DNA"/>
</dbReference>
<evidence type="ECO:0000256" key="1">
    <source>
        <dbReference type="SAM" id="Phobius"/>
    </source>
</evidence>
<dbReference type="AlphaFoldDB" id="A0AAD9MLT1"/>
<proteinExistence type="predicted"/>
<accession>A0AAD9MLT1</accession>
<organism evidence="2 3">
    <name type="scientific">Prototheca wickerhamii</name>
    <dbReference type="NCBI Taxonomy" id="3111"/>
    <lineage>
        <taxon>Eukaryota</taxon>
        <taxon>Viridiplantae</taxon>
        <taxon>Chlorophyta</taxon>
        <taxon>core chlorophytes</taxon>
        <taxon>Trebouxiophyceae</taxon>
        <taxon>Chlorellales</taxon>
        <taxon>Chlorellaceae</taxon>
        <taxon>Prototheca</taxon>
    </lineage>
</organism>
<keyword evidence="1" id="KW-1133">Transmembrane helix</keyword>
<name>A0AAD9MLT1_PROWI</name>